<dbReference type="GO" id="GO:0005886">
    <property type="term" value="C:plasma membrane"/>
    <property type="evidence" value="ECO:0007669"/>
    <property type="project" value="UniProtKB-SubCell"/>
</dbReference>
<comment type="function">
    <text evidence="1">Part of the ABC transporter FtsEX involved in cellular division.</text>
</comment>
<dbReference type="Proteomes" id="UP000555407">
    <property type="component" value="Unassembled WGS sequence"/>
</dbReference>
<keyword evidence="11 12" id="KW-0131">Cell cycle</keyword>
<sequence length="303" mass="33755">MRLNYILSDLGIGLKRNLSMTIAVVVTIWVSLALFGSALLAQQQVELMKGNWYDKIQISVFLCTKDSGGRGCSGTEVTQEQKNRIQQVIQSNPDTAPDGVFSESKKEAFESFKKLYKDSPIVSTVTEDQMQESFRVKLKDPQRYQNLVSAVAGLPGVDTVQDLRQYLDPLFKALNGLQIGALISAGLLLVAALMQIFNTIRLAAYARRREIGIMRLVGASNFYIQLPFLLEAVLAALIGAVLACGTLWLGVYLVVMQRAQETFRVWQWIGTTETFRAMLYMVVVGVILAVIPTFLTTRKYLKV</sequence>
<evidence type="ECO:0000256" key="12">
    <source>
        <dbReference type="PIRNR" id="PIRNR003097"/>
    </source>
</evidence>
<evidence type="ECO:0000256" key="1">
    <source>
        <dbReference type="ARBA" id="ARBA00003552"/>
    </source>
</evidence>
<feature type="transmembrane region" description="Helical" evidence="13">
    <location>
        <begin position="21"/>
        <end position="41"/>
    </location>
</feature>
<dbReference type="InterPro" id="IPR003838">
    <property type="entry name" value="ABC3_permease_C"/>
</dbReference>
<keyword evidence="6 12" id="KW-1003">Cell membrane</keyword>
<comment type="subunit">
    <text evidence="4">Forms a membrane-associated complex with FtsE.</text>
</comment>
<dbReference type="PIRSF" id="PIRSF003097">
    <property type="entry name" value="FtsX"/>
    <property type="match status" value="1"/>
</dbReference>
<gene>
    <name evidence="16" type="ORF">BJY22_007622</name>
</gene>
<feature type="domain" description="ABC3 transporter permease C-terminal" evidence="14">
    <location>
        <begin position="184"/>
        <end position="302"/>
    </location>
</feature>
<dbReference type="Pfam" id="PF18075">
    <property type="entry name" value="FtsX_ECD"/>
    <property type="match status" value="1"/>
</dbReference>
<keyword evidence="17" id="KW-1185">Reference proteome</keyword>
<evidence type="ECO:0000256" key="3">
    <source>
        <dbReference type="ARBA" id="ARBA00007379"/>
    </source>
</evidence>
<evidence type="ECO:0000313" key="17">
    <source>
        <dbReference type="Proteomes" id="UP000555407"/>
    </source>
</evidence>
<evidence type="ECO:0000256" key="7">
    <source>
        <dbReference type="ARBA" id="ARBA00022618"/>
    </source>
</evidence>
<evidence type="ECO:0000256" key="4">
    <source>
        <dbReference type="ARBA" id="ARBA00011160"/>
    </source>
</evidence>
<dbReference type="InterPro" id="IPR004513">
    <property type="entry name" value="FtsX"/>
</dbReference>
<comment type="similarity">
    <text evidence="3 12">Belongs to the ABC-4 integral membrane protein family. FtsX subfamily.</text>
</comment>
<keyword evidence="10 12" id="KW-0472">Membrane</keyword>
<evidence type="ECO:0000256" key="8">
    <source>
        <dbReference type="ARBA" id="ARBA00022692"/>
    </source>
</evidence>
<dbReference type="RefSeq" id="WP_167216711.1">
    <property type="nucleotide sequence ID" value="NZ_JAASRO010000001.1"/>
</dbReference>
<dbReference type="NCBIfam" id="NF038346">
    <property type="entry name" value="FtsX_actino"/>
    <property type="match status" value="1"/>
</dbReference>
<evidence type="ECO:0000256" key="5">
    <source>
        <dbReference type="ARBA" id="ARBA00021907"/>
    </source>
</evidence>
<dbReference type="PANTHER" id="PTHR47755:SF1">
    <property type="entry name" value="CELL DIVISION PROTEIN FTSX"/>
    <property type="match status" value="1"/>
</dbReference>
<reference evidence="16 17" key="1">
    <citation type="submission" date="2020-03" db="EMBL/GenBank/DDBJ databases">
        <title>Sequencing the genomes of 1000 actinobacteria strains.</title>
        <authorList>
            <person name="Klenk H.-P."/>
        </authorList>
    </citation>
    <scope>NUCLEOTIDE SEQUENCE [LARGE SCALE GENOMIC DNA]</scope>
    <source>
        <strain evidence="16 17">DSM 45490</strain>
    </source>
</reference>
<evidence type="ECO:0000259" key="14">
    <source>
        <dbReference type="Pfam" id="PF02687"/>
    </source>
</evidence>
<dbReference type="EMBL" id="JAASRO010000001">
    <property type="protein sequence ID" value="NIK61905.1"/>
    <property type="molecule type" value="Genomic_DNA"/>
</dbReference>
<comment type="subcellular location">
    <subcellularLocation>
        <location evidence="2">Cell membrane</location>
        <topology evidence="2">Multi-pass membrane protein</topology>
    </subcellularLocation>
</comment>
<feature type="transmembrane region" description="Helical" evidence="13">
    <location>
        <begin position="236"/>
        <end position="256"/>
    </location>
</feature>
<evidence type="ECO:0000259" key="15">
    <source>
        <dbReference type="Pfam" id="PF18075"/>
    </source>
</evidence>
<dbReference type="PANTHER" id="PTHR47755">
    <property type="entry name" value="CELL DIVISION PROTEIN FTSX"/>
    <property type="match status" value="1"/>
</dbReference>
<dbReference type="InterPro" id="IPR040690">
    <property type="entry name" value="FtsX_ECD"/>
</dbReference>
<dbReference type="InterPro" id="IPR047929">
    <property type="entry name" value="FtsX_actino"/>
</dbReference>
<dbReference type="Gene3D" id="3.30.70.3040">
    <property type="match status" value="1"/>
</dbReference>
<evidence type="ECO:0000256" key="9">
    <source>
        <dbReference type="ARBA" id="ARBA00022989"/>
    </source>
</evidence>
<evidence type="ECO:0000256" key="11">
    <source>
        <dbReference type="ARBA" id="ARBA00023306"/>
    </source>
</evidence>
<feature type="transmembrane region" description="Helical" evidence="13">
    <location>
        <begin position="212"/>
        <end position="230"/>
    </location>
</feature>
<feature type="transmembrane region" description="Helical" evidence="13">
    <location>
        <begin position="277"/>
        <end position="295"/>
    </location>
</feature>
<protein>
    <recommendedName>
        <fullName evidence="5 12">Cell division protein FtsX</fullName>
    </recommendedName>
</protein>
<feature type="domain" description="FtsX extracellular" evidence="15">
    <location>
        <begin position="56"/>
        <end position="160"/>
    </location>
</feature>
<evidence type="ECO:0000256" key="2">
    <source>
        <dbReference type="ARBA" id="ARBA00004651"/>
    </source>
</evidence>
<dbReference type="Pfam" id="PF02687">
    <property type="entry name" value="FtsX"/>
    <property type="match status" value="1"/>
</dbReference>
<dbReference type="GO" id="GO:0051301">
    <property type="term" value="P:cell division"/>
    <property type="evidence" value="ECO:0007669"/>
    <property type="project" value="UniProtKB-KW"/>
</dbReference>
<keyword evidence="9 13" id="KW-1133">Transmembrane helix</keyword>
<comment type="caution">
    <text evidence="16">The sequence shown here is derived from an EMBL/GenBank/DDBJ whole genome shotgun (WGS) entry which is preliminary data.</text>
</comment>
<evidence type="ECO:0000256" key="10">
    <source>
        <dbReference type="ARBA" id="ARBA00023136"/>
    </source>
</evidence>
<evidence type="ECO:0000256" key="13">
    <source>
        <dbReference type="SAM" id="Phobius"/>
    </source>
</evidence>
<proteinExistence type="inferred from homology"/>
<evidence type="ECO:0000313" key="16">
    <source>
        <dbReference type="EMBL" id="NIK61905.1"/>
    </source>
</evidence>
<keyword evidence="8 13" id="KW-0812">Transmembrane</keyword>
<keyword evidence="7 12" id="KW-0132">Cell division</keyword>
<name>A0A7X5VII8_9ACTN</name>
<evidence type="ECO:0000256" key="6">
    <source>
        <dbReference type="ARBA" id="ARBA00022475"/>
    </source>
</evidence>
<feature type="transmembrane region" description="Helical" evidence="13">
    <location>
        <begin position="177"/>
        <end position="200"/>
    </location>
</feature>
<accession>A0A7X5VII8</accession>
<dbReference type="AlphaFoldDB" id="A0A7X5VII8"/>
<organism evidence="16 17">
    <name type="scientific">Kribbella shirazensis</name>
    <dbReference type="NCBI Taxonomy" id="1105143"/>
    <lineage>
        <taxon>Bacteria</taxon>
        <taxon>Bacillati</taxon>
        <taxon>Actinomycetota</taxon>
        <taxon>Actinomycetes</taxon>
        <taxon>Propionibacteriales</taxon>
        <taxon>Kribbellaceae</taxon>
        <taxon>Kribbella</taxon>
    </lineage>
</organism>